<evidence type="ECO:0000313" key="2">
    <source>
        <dbReference type="EMBL" id="TLC98067.1"/>
    </source>
</evidence>
<accession>A0A4V6HR79</accession>
<evidence type="ECO:0000256" key="1">
    <source>
        <dbReference type="SAM" id="Phobius"/>
    </source>
</evidence>
<dbReference type="Proteomes" id="UP000306509">
    <property type="component" value="Unassembled WGS sequence"/>
</dbReference>
<keyword evidence="1" id="KW-1133">Transmembrane helix</keyword>
<keyword evidence="3" id="KW-1185">Reference proteome</keyword>
<reference evidence="2 3" key="1">
    <citation type="journal article" date="2019" name="Anaerobe">
        <title>Detection of Robinsoniella peoriensis in multiple bone samples of a trauma patient.</title>
        <authorList>
            <person name="Schrottner P."/>
            <person name="Hartwich K."/>
            <person name="Bunk B."/>
            <person name="Schober I."/>
            <person name="Helbig S."/>
            <person name="Rudolph W.W."/>
            <person name="Gunzer F."/>
        </authorList>
    </citation>
    <scope>NUCLEOTIDE SEQUENCE [LARGE SCALE GENOMIC DNA]</scope>
    <source>
        <strain evidence="2 3">DSM 106044</strain>
    </source>
</reference>
<dbReference type="InterPro" id="IPR047708">
    <property type="entry name" value="CD1871A-like"/>
</dbReference>
<organism evidence="2 3">
    <name type="scientific">Robinsoniella peoriensis</name>
    <dbReference type="NCBI Taxonomy" id="180332"/>
    <lineage>
        <taxon>Bacteria</taxon>
        <taxon>Bacillati</taxon>
        <taxon>Bacillota</taxon>
        <taxon>Clostridia</taxon>
        <taxon>Lachnospirales</taxon>
        <taxon>Lachnospiraceae</taxon>
        <taxon>Robinsoniella</taxon>
    </lineage>
</organism>
<evidence type="ECO:0008006" key="4">
    <source>
        <dbReference type="Google" id="ProtNLM"/>
    </source>
</evidence>
<keyword evidence="1" id="KW-0472">Membrane</keyword>
<comment type="caution">
    <text evidence="2">The sequence shown here is derived from an EMBL/GenBank/DDBJ whole genome shotgun (WGS) entry which is preliminary data.</text>
</comment>
<gene>
    <name evidence="2" type="ORF">DSM106044_05128</name>
</gene>
<keyword evidence="1" id="KW-0812">Transmembrane</keyword>
<evidence type="ECO:0000313" key="3">
    <source>
        <dbReference type="Proteomes" id="UP000306509"/>
    </source>
</evidence>
<name>A0A4V6HR79_9FIRM</name>
<dbReference type="RefSeq" id="WP_330572679.1">
    <property type="nucleotide sequence ID" value="NZ_QGQD01000105.1"/>
</dbReference>
<protein>
    <recommendedName>
        <fullName evidence="4">Thioredoxin</fullName>
    </recommendedName>
</protein>
<dbReference type="EMBL" id="QGQD01000105">
    <property type="protein sequence ID" value="TLC98067.1"/>
    <property type="molecule type" value="Genomic_DNA"/>
</dbReference>
<dbReference type="STRING" id="180332.GCA_000797495_00766"/>
<dbReference type="AlphaFoldDB" id="A0A4V6HR79"/>
<sequence>MKGVNMKFTRLIYFKFYILAASLVMIGIGFMREEQFTVLKKAVNICLECIGIG</sequence>
<feature type="transmembrane region" description="Helical" evidence="1">
    <location>
        <begin position="12"/>
        <end position="31"/>
    </location>
</feature>
<proteinExistence type="predicted"/>
<dbReference type="NCBIfam" id="NF040920">
    <property type="entry name" value="CD1871A_fam"/>
    <property type="match status" value="1"/>
</dbReference>